<sequence>MSSDGTATPGPPDERESEKRSDKSRSTNYELEGYKAGLQGNGYRPYDLFSAANEQWTAGYIDGLEASRGPLGIPRAVYSMLLFGLSILFLVAGATLSLPSMRVPRVENPGTGAYPPTLPTETPPAPIDQSRIDMKLDKLASAVSETCQPQMALTQAKTNEVQASVTSDQRPLFTAAITGVLDTATKEKSA</sequence>
<comment type="caution">
    <text evidence="3">The sequence shown here is derived from an EMBL/GenBank/DDBJ whole genome shotgun (WGS) entry which is preliminary data.</text>
</comment>
<organism evidence="3 4">
    <name type="scientific">Caballeronia terrestris</name>
    <dbReference type="NCBI Taxonomy" id="1226301"/>
    <lineage>
        <taxon>Bacteria</taxon>
        <taxon>Pseudomonadati</taxon>
        <taxon>Pseudomonadota</taxon>
        <taxon>Betaproteobacteria</taxon>
        <taxon>Burkholderiales</taxon>
        <taxon>Burkholderiaceae</taxon>
        <taxon>Caballeronia</taxon>
    </lineage>
</organism>
<feature type="transmembrane region" description="Helical" evidence="2">
    <location>
        <begin position="76"/>
        <end position="98"/>
    </location>
</feature>
<evidence type="ECO:0000256" key="2">
    <source>
        <dbReference type="SAM" id="Phobius"/>
    </source>
</evidence>
<keyword evidence="2" id="KW-0812">Transmembrane</keyword>
<name>A0A158KZU0_9BURK</name>
<keyword evidence="2" id="KW-1133">Transmembrane helix</keyword>
<feature type="compositionally biased region" description="Basic and acidic residues" evidence="1">
    <location>
        <begin position="12"/>
        <end position="25"/>
    </location>
</feature>
<reference evidence="3" key="1">
    <citation type="submission" date="2016-01" db="EMBL/GenBank/DDBJ databases">
        <authorList>
            <person name="Peeters C."/>
        </authorList>
    </citation>
    <scope>NUCLEOTIDE SEQUENCE [LARGE SCALE GENOMIC DNA]</scope>
    <source>
        <strain evidence="3">LMG 22937</strain>
    </source>
</reference>
<keyword evidence="2" id="KW-0472">Membrane</keyword>
<dbReference type="AlphaFoldDB" id="A0A158KZU0"/>
<proteinExistence type="predicted"/>
<feature type="region of interest" description="Disordered" evidence="1">
    <location>
        <begin position="1"/>
        <end position="33"/>
    </location>
</feature>
<evidence type="ECO:0000313" key="4">
    <source>
        <dbReference type="Proteomes" id="UP000054925"/>
    </source>
</evidence>
<evidence type="ECO:0000256" key="1">
    <source>
        <dbReference type="SAM" id="MobiDB-lite"/>
    </source>
</evidence>
<evidence type="ECO:0000313" key="3">
    <source>
        <dbReference type="EMBL" id="SAL86668.1"/>
    </source>
</evidence>
<accession>A0A158KZU0</accession>
<gene>
    <name evidence="3" type="ORF">AWB67_07253</name>
</gene>
<dbReference type="RefSeq" id="WP_125477845.1">
    <property type="nucleotide sequence ID" value="NZ_FCOL02000261.1"/>
</dbReference>
<keyword evidence="4" id="KW-1185">Reference proteome</keyword>
<dbReference type="EMBL" id="FCOL02000261">
    <property type="protein sequence ID" value="SAL86668.1"/>
    <property type="molecule type" value="Genomic_DNA"/>
</dbReference>
<protein>
    <submittedName>
        <fullName evidence="3">Uncharacterized protein</fullName>
    </submittedName>
</protein>
<dbReference type="Proteomes" id="UP000054925">
    <property type="component" value="Unassembled WGS sequence"/>
</dbReference>